<dbReference type="NCBIfam" id="NF005825">
    <property type="entry name" value="PRK07714.1"/>
    <property type="match status" value="1"/>
</dbReference>
<keyword evidence="3" id="KW-1185">Reference proteome</keyword>
<dbReference type="SUPFAM" id="SSF55315">
    <property type="entry name" value="L30e-like"/>
    <property type="match status" value="1"/>
</dbReference>
<proteinExistence type="predicted"/>
<dbReference type="InterPro" id="IPR004038">
    <property type="entry name" value="Ribosomal_eL8/eL30/eS12/Gad45"/>
</dbReference>
<dbReference type="AlphaFoldDB" id="A0A4R6BUC4"/>
<sequence length="109" mass="12344">MIKDKILNFIGLAMRARKLTTGEELVINEIRKNKVSLVIVSTDASANTKKNITNKCHSYRVKCVEFGTRYELGYAIGKDERVIIGVSDAGFAKKLEAMIRESNEERTYE</sequence>
<accession>A0A4R6BUC4</accession>
<name>A0A4R6BUC4_9STAP</name>
<dbReference type="Proteomes" id="UP000294802">
    <property type="component" value="Unassembled WGS sequence"/>
</dbReference>
<dbReference type="Gene3D" id="3.30.1330.30">
    <property type="match status" value="1"/>
</dbReference>
<feature type="domain" description="Ribosomal protein eL8/eL30/eS12/Gadd45" evidence="1">
    <location>
        <begin position="5"/>
        <end position="95"/>
    </location>
</feature>
<protein>
    <submittedName>
        <fullName evidence="2">YlxQ family RNA-binding protein</fullName>
    </submittedName>
</protein>
<comment type="caution">
    <text evidence="2">The sequence shown here is derived from an EMBL/GenBank/DDBJ whole genome shotgun (WGS) entry which is preliminary data.</text>
</comment>
<dbReference type="EMBL" id="SCWB01000008">
    <property type="protein sequence ID" value="TDM11882.1"/>
    <property type="molecule type" value="Genomic_DNA"/>
</dbReference>
<reference evidence="2 3" key="1">
    <citation type="submission" date="2019-01" db="EMBL/GenBank/DDBJ databases">
        <title>Draft genome sequences of the type strains of six Macrococcus species.</title>
        <authorList>
            <person name="Mazhar S."/>
            <person name="Altermann E."/>
            <person name="Hill C."/>
            <person name="Mcauliffe O."/>
        </authorList>
    </citation>
    <scope>NUCLEOTIDE SEQUENCE [LARGE SCALE GENOMIC DNA]</scope>
    <source>
        <strain evidence="2 3">CCM4815</strain>
    </source>
</reference>
<dbReference type="OrthoDB" id="9794863at2"/>
<dbReference type="Pfam" id="PF01248">
    <property type="entry name" value="Ribosomal_L7Ae"/>
    <property type="match status" value="1"/>
</dbReference>
<dbReference type="InterPro" id="IPR029064">
    <property type="entry name" value="Ribosomal_eL30-like_sf"/>
</dbReference>
<gene>
    <name evidence="2" type="ORF">ERX29_05720</name>
</gene>
<dbReference type="RefSeq" id="WP_133443739.1">
    <property type="nucleotide sequence ID" value="NZ_SCWB01000008.1"/>
</dbReference>
<organism evidence="2 3">
    <name type="scientific">Macrococcus lamae</name>
    <dbReference type="NCBI Taxonomy" id="198484"/>
    <lineage>
        <taxon>Bacteria</taxon>
        <taxon>Bacillati</taxon>
        <taxon>Bacillota</taxon>
        <taxon>Bacilli</taxon>
        <taxon>Bacillales</taxon>
        <taxon>Staphylococcaceae</taxon>
        <taxon>Macrococcus</taxon>
    </lineage>
</organism>
<evidence type="ECO:0000259" key="1">
    <source>
        <dbReference type="Pfam" id="PF01248"/>
    </source>
</evidence>
<evidence type="ECO:0000313" key="3">
    <source>
        <dbReference type="Proteomes" id="UP000294802"/>
    </source>
</evidence>
<evidence type="ECO:0000313" key="2">
    <source>
        <dbReference type="EMBL" id="TDM11882.1"/>
    </source>
</evidence>